<evidence type="ECO:0000313" key="2">
    <source>
        <dbReference type="Proteomes" id="UP001497482"/>
    </source>
</evidence>
<accession>A0AAV2LZF8</accession>
<evidence type="ECO:0000313" key="1">
    <source>
        <dbReference type="EMBL" id="CAL1606426.1"/>
    </source>
</evidence>
<proteinExistence type="predicted"/>
<keyword evidence="2" id="KW-1185">Reference proteome</keyword>
<organism evidence="1 2">
    <name type="scientific">Knipowitschia caucasica</name>
    <name type="common">Caucasian dwarf goby</name>
    <name type="synonym">Pomatoschistus caucasicus</name>
    <dbReference type="NCBI Taxonomy" id="637954"/>
    <lineage>
        <taxon>Eukaryota</taxon>
        <taxon>Metazoa</taxon>
        <taxon>Chordata</taxon>
        <taxon>Craniata</taxon>
        <taxon>Vertebrata</taxon>
        <taxon>Euteleostomi</taxon>
        <taxon>Actinopterygii</taxon>
        <taxon>Neopterygii</taxon>
        <taxon>Teleostei</taxon>
        <taxon>Neoteleostei</taxon>
        <taxon>Acanthomorphata</taxon>
        <taxon>Gobiaria</taxon>
        <taxon>Gobiiformes</taxon>
        <taxon>Gobioidei</taxon>
        <taxon>Gobiidae</taxon>
        <taxon>Gobiinae</taxon>
        <taxon>Knipowitschia</taxon>
    </lineage>
</organism>
<dbReference type="Proteomes" id="UP001497482">
    <property type="component" value="Chromosome 5"/>
</dbReference>
<dbReference type="EMBL" id="OZ035827">
    <property type="protein sequence ID" value="CAL1606426.1"/>
    <property type="molecule type" value="Genomic_DNA"/>
</dbReference>
<name>A0AAV2LZF8_KNICA</name>
<dbReference type="AlphaFoldDB" id="A0AAV2LZF8"/>
<protein>
    <submittedName>
        <fullName evidence="1">Uncharacterized protein</fullName>
    </submittedName>
</protein>
<gene>
    <name evidence="1" type="ORF">KC01_LOCUS33607</name>
</gene>
<reference evidence="1 2" key="1">
    <citation type="submission" date="2024-04" db="EMBL/GenBank/DDBJ databases">
        <authorList>
            <person name="Waldvogel A.-M."/>
            <person name="Schoenle A."/>
        </authorList>
    </citation>
    <scope>NUCLEOTIDE SEQUENCE [LARGE SCALE GENOMIC DNA]</scope>
</reference>
<sequence>MTLPVRNGTPLHHLTQQLLMLNYLTSTHLLKIWTLKTTYLKNLPPPIHLHPWWEKRKCQREKTILSQYLWRKKYLSMTYLV</sequence>